<dbReference type="InterPro" id="IPR050066">
    <property type="entry name" value="UvrABC_protein_C"/>
</dbReference>
<comment type="similarity">
    <text evidence="7">Belongs to the UvrC family.</text>
</comment>
<evidence type="ECO:0000256" key="1">
    <source>
        <dbReference type="ARBA" id="ARBA00022490"/>
    </source>
</evidence>
<dbReference type="FunFam" id="3.40.1440.10:FF:000001">
    <property type="entry name" value="UvrABC system protein C"/>
    <property type="match status" value="1"/>
</dbReference>
<evidence type="ECO:0000256" key="7">
    <source>
        <dbReference type="HAMAP-Rule" id="MF_00203"/>
    </source>
</evidence>
<accession>E1YIT6</accession>
<proteinExistence type="inferred from homology"/>
<dbReference type="HAMAP" id="MF_00203">
    <property type="entry name" value="UvrC"/>
    <property type="match status" value="1"/>
</dbReference>
<dbReference type="InterPro" id="IPR010994">
    <property type="entry name" value="RuvA_2-like"/>
</dbReference>
<organism evidence="11">
    <name type="scientific">uncultured Desulfobacterium sp</name>
    <dbReference type="NCBI Taxonomy" id="201089"/>
    <lineage>
        <taxon>Bacteria</taxon>
        <taxon>Pseudomonadati</taxon>
        <taxon>Thermodesulfobacteriota</taxon>
        <taxon>Desulfobacteria</taxon>
        <taxon>Desulfobacterales</taxon>
        <taxon>Desulfobacteriaceae</taxon>
        <taxon>Desulfobacterium</taxon>
        <taxon>environmental samples</taxon>
    </lineage>
</organism>
<dbReference type="GO" id="GO:0006289">
    <property type="term" value="P:nucleotide-excision repair"/>
    <property type="evidence" value="ECO:0007669"/>
    <property type="project" value="UniProtKB-UniRule"/>
</dbReference>
<dbReference type="GO" id="GO:0009380">
    <property type="term" value="C:excinuclease repair complex"/>
    <property type="evidence" value="ECO:0007669"/>
    <property type="project" value="InterPro"/>
</dbReference>
<keyword evidence="2 7" id="KW-0227">DNA damage</keyword>
<keyword evidence="5 7" id="KW-0234">DNA repair</keyword>
<dbReference type="PANTHER" id="PTHR30562">
    <property type="entry name" value="UVRC/OXIDOREDUCTASE"/>
    <property type="match status" value="1"/>
</dbReference>
<protein>
    <recommendedName>
        <fullName evidence="7">UvrABC system protein C</fullName>
        <shortName evidence="7">Protein UvrC</shortName>
    </recommendedName>
    <alternativeName>
        <fullName evidence="7">Excinuclease ABC subunit C</fullName>
    </alternativeName>
</protein>
<dbReference type="Gene3D" id="4.10.860.10">
    <property type="entry name" value="UVR domain"/>
    <property type="match status" value="1"/>
</dbReference>
<dbReference type="Pfam" id="PF08459">
    <property type="entry name" value="UvrC_RNaseH_dom"/>
    <property type="match status" value="1"/>
</dbReference>
<dbReference type="SMART" id="SM00278">
    <property type="entry name" value="HhH1"/>
    <property type="match status" value="2"/>
</dbReference>
<dbReference type="Pfam" id="PF14520">
    <property type="entry name" value="HHH_5"/>
    <property type="match status" value="1"/>
</dbReference>
<evidence type="ECO:0000313" key="11">
    <source>
        <dbReference type="EMBL" id="CBX30480.1"/>
    </source>
</evidence>
<dbReference type="AlphaFoldDB" id="E1YIT6"/>
<keyword evidence="3 7" id="KW-0228">DNA excision</keyword>
<dbReference type="GO" id="GO:0005737">
    <property type="term" value="C:cytoplasm"/>
    <property type="evidence" value="ECO:0007669"/>
    <property type="project" value="UniProtKB-SubCell"/>
</dbReference>
<dbReference type="InterPro" id="IPR001162">
    <property type="entry name" value="UvrC_RNase_H_dom"/>
</dbReference>
<dbReference type="Pfam" id="PF01541">
    <property type="entry name" value="GIY-YIG"/>
    <property type="match status" value="1"/>
</dbReference>
<sequence>MSDILAEKLSGVTSSPGVYLMKDAGGEIIYVGKALNLKKRLSSYFISSESNTQQQMNLKTGVLIKKIVSFETIITGTEKEALILESNLIKKYKPRYNVILKDDKRYPSLRLDIKSKYPNLKVIRIPKNDKAMYFGPFSSAGAVRQTLKLIHKTFKLRKCTTGAFRKRTRPCLNYQMGMCFGPCCNEIDQSMYEEAVKEVILFLKGRTPALIKEIKDKMQKASQAQDYELAAAYRDKMYSIRQTLEKQVAVTADFMDKDVFAVIGDNEHSVITLLTVRSGYLQGTRHFGFKATISSDSEMLGGFIRQYYEKTNIIPHEVIVSTAMEDTPLIEEWLTDIKGEKVRIYEPKKGERFELVKMAIQNAENELNEIISSITSSTDLLSRLQKRLGMDRMPVRIECFDNSNISGKNPVSAMVVFENAKPAKSLYRKYSIKTVPEHNDYAYMAEALTRRFRINKEKEITYPDLLMIDGGKGHINIVYNILNEMNLTGKFELIGIAKKDEARGELEDKIYQPGRSNPVNFTRERDLLFFLERIRDETHRFAISFHRKQIRKKSIHSALDDVNGIGKKKKEMLLKHFGSIKKIRAATPEELSSLPGITVEIANAIKEVLKIEES</sequence>
<dbReference type="PANTHER" id="PTHR30562:SF1">
    <property type="entry name" value="UVRABC SYSTEM PROTEIN C"/>
    <property type="match status" value="1"/>
</dbReference>
<evidence type="ECO:0000259" key="10">
    <source>
        <dbReference type="PROSITE" id="PS50165"/>
    </source>
</evidence>
<dbReference type="InterPro" id="IPR000305">
    <property type="entry name" value="GIY-YIG_endonuc"/>
</dbReference>
<feature type="domain" description="GIY-YIG" evidence="9">
    <location>
        <begin position="14"/>
        <end position="98"/>
    </location>
</feature>
<dbReference type="Gene3D" id="1.10.150.20">
    <property type="entry name" value="5' to 3' exonuclease, C-terminal subdomain"/>
    <property type="match status" value="1"/>
</dbReference>
<dbReference type="InterPro" id="IPR036876">
    <property type="entry name" value="UVR_dom_sf"/>
</dbReference>
<dbReference type="Pfam" id="PF22920">
    <property type="entry name" value="UvrC_RNaseH"/>
    <property type="match status" value="1"/>
</dbReference>
<dbReference type="EMBL" id="FR695876">
    <property type="protein sequence ID" value="CBX30480.1"/>
    <property type="molecule type" value="Genomic_DNA"/>
</dbReference>
<dbReference type="Gene3D" id="3.30.420.340">
    <property type="entry name" value="UvrC, RNAse H endonuclease domain"/>
    <property type="match status" value="1"/>
</dbReference>
<dbReference type="SUPFAM" id="SSF46600">
    <property type="entry name" value="C-terminal UvrC-binding domain of UvrB"/>
    <property type="match status" value="1"/>
</dbReference>
<dbReference type="GO" id="GO:0003677">
    <property type="term" value="F:DNA binding"/>
    <property type="evidence" value="ECO:0007669"/>
    <property type="project" value="UniProtKB-UniRule"/>
</dbReference>
<dbReference type="Gene3D" id="3.40.1440.10">
    <property type="entry name" value="GIY-YIG endonuclease"/>
    <property type="match status" value="1"/>
</dbReference>
<dbReference type="SMART" id="SM00465">
    <property type="entry name" value="GIYc"/>
    <property type="match status" value="1"/>
</dbReference>
<comment type="subcellular location">
    <subcellularLocation>
        <location evidence="7">Cytoplasm</location>
    </subcellularLocation>
</comment>
<evidence type="ECO:0000256" key="5">
    <source>
        <dbReference type="ARBA" id="ARBA00023204"/>
    </source>
</evidence>
<dbReference type="InterPro" id="IPR035901">
    <property type="entry name" value="GIY-YIG_endonuc_sf"/>
</dbReference>
<dbReference type="InterPro" id="IPR003583">
    <property type="entry name" value="Hlx-hairpin-Hlx_DNA-bd_motif"/>
</dbReference>
<evidence type="ECO:0000256" key="3">
    <source>
        <dbReference type="ARBA" id="ARBA00022769"/>
    </source>
</evidence>
<evidence type="ECO:0000256" key="4">
    <source>
        <dbReference type="ARBA" id="ARBA00022881"/>
    </source>
</evidence>
<dbReference type="SUPFAM" id="SSF47781">
    <property type="entry name" value="RuvA domain 2-like"/>
    <property type="match status" value="1"/>
</dbReference>
<feature type="domain" description="UVR" evidence="8">
    <location>
        <begin position="208"/>
        <end position="243"/>
    </location>
</feature>
<keyword evidence="1 7" id="KW-0963">Cytoplasm</keyword>
<dbReference type="NCBIfam" id="NF001824">
    <property type="entry name" value="PRK00558.1-5"/>
    <property type="match status" value="1"/>
</dbReference>
<dbReference type="PROSITE" id="PS50165">
    <property type="entry name" value="UVRC"/>
    <property type="match status" value="1"/>
</dbReference>
<name>E1YIT6_9BACT</name>
<dbReference type="PROSITE" id="PS50164">
    <property type="entry name" value="GIY_YIG"/>
    <property type="match status" value="1"/>
</dbReference>
<evidence type="ECO:0000256" key="2">
    <source>
        <dbReference type="ARBA" id="ARBA00022763"/>
    </source>
</evidence>
<comment type="function">
    <text evidence="7">The UvrABC repair system catalyzes the recognition and processing of DNA lesions. UvrC both incises the 5' and 3' sides of the lesion. The N-terminal half is responsible for the 3' incision and the C-terminal half is responsible for the 5' incision.</text>
</comment>
<evidence type="ECO:0000259" key="9">
    <source>
        <dbReference type="PROSITE" id="PS50164"/>
    </source>
</evidence>
<reference evidence="11" key="1">
    <citation type="journal article" date="2011" name="Environ. Microbiol.">
        <title>Genomic insights into the metabolic potential of the polycyclic aromatic hydrocarbon degrading sulfate-reducing Deltaproteobacterium N47.</title>
        <authorList>
            <person name="Bergmann F."/>
            <person name="Selesi D."/>
            <person name="Weinmaier T."/>
            <person name="Tischler P."/>
            <person name="Rattei T."/>
            <person name="Meckenstock R.U."/>
        </authorList>
    </citation>
    <scope>NUCLEOTIDE SEQUENCE</scope>
</reference>
<dbReference type="InterPro" id="IPR047296">
    <property type="entry name" value="GIY-YIG_UvrC_Cho"/>
</dbReference>
<keyword evidence="6 7" id="KW-0742">SOS response</keyword>
<dbReference type="GO" id="GO:0009381">
    <property type="term" value="F:excinuclease ABC activity"/>
    <property type="evidence" value="ECO:0007669"/>
    <property type="project" value="UniProtKB-UniRule"/>
</dbReference>
<dbReference type="SUPFAM" id="SSF82771">
    <property type="entry name" value="GIY-YIG endonuclease"/>
    <property type="match status" value="1"/>
</dbReference>
<dbReference type="CDD" id="cd10434">
    <property type="entry name" value="GIY-YIG_UvrC_Cho"/>
    <property type="match status" value="1"/>
</dbReference>
<dbReference type="InterPro" id="IPR001943">
    <property type="entry name" value="UVR_dom"/>
</dbReference>
<keyword evidence="4 7" id="KW-0267">Excision nuclease</keyword>
<evidence type="ECO:0000259" key="8">
    <source>
        <dbReference type="PROSITE" id="PS50151"/>
    </source>
</evidence>
<dbReference type="InterPro" id="IPR004791">
    <property type="entry name" value="UvrC"/>
</dbReference>
<gene>
    <name evidence="7" type="primary">uvrC</name>
    <name evidence="11" type="ORF">N47_K27200</name>
</gene>
<dbReference type="PROSITE" id="PS50151">
    <property type="entry name" value="UVR"/>
    <property type="match status" value="1"/>
</dbReference>
<comment type="subunit">
    <text evidence="7">Interacts with UvrB in an incision complex.</text>
</comment>
<dbReference type="Pfam" id="PF02151">
    <property type="entry name" value="UVR"/>
    <property type="match status" value="1"/>
</dbReference>
<dbReference type="NCBIfam" id="TIGR00194">
    <property type="entry name" value="uvrC"/>
    <property type="match status" value="1"/>
</dbReference>
<feature type="domain" description="UvrC family homology region profile" evidence="10">
    <location>
        <begin position="259"/>
        <end position="482"/>
    </location>
</feature>
<evidence type="ECO:0000256" key="6">
    <source>
        <dbReference type="ARBA" id="ARBA00023236"/>
    </source>
</evidence>
<dbReference type="InterPro" id="IPR038476">
    <property type="entry name" value="UvrC_RNase_H_dom_sf"/>
</dbReference>
<dbReference type="GO" id="GO:0009432">
    <property type="term" value="P:SOS response"/>
    <property type="evidence" value="ECO:0007669"/>
    <property type="project" value="UniProtKB-UniRule"/>
</dbReference>